<dbReference type="Pfam" id="PF00665">
    <property type="entry name" value="rve"/>
    <property type="match status" value="1"/>
</dbReference>
<sequence length="421" mass="50197">MCFYMSQKQFTLEEKLKYIKLNEQFGLAFASKTFADEYWQQRYKSKGKTKLIIYRYGWILIRNWTKLYNIDIMLLKSKTGKSKKNNSSKSKKMTLNDLGENERNAYQWIVEKIFEDHGIKKSEILKRLKEYQEKDFKSINIKQMSDIFGFSRSLFYNNYQKKTKKDPTEKYLDKKLMNWILNEAQKSGEVIGRDKLYHKYLSTKRKKVSSYVFWINYLKTGYKSKAYTNKKTNKIPKEDKFKKVWTEDLIAGDFSSSYFGEKLHADIKFVKVDNKWKYLHVITETFSNSVLSWTLSDDRTAQSTINLLKSTLDKYGFSPRIFHSDHGIEYANYELKEFLESHSIKQSMSPKGNSLANRPSEYLFSIFQRELFDFYNTSEMTFSKVYNLINNFVSWYNSERPQSNLEYKTPYAINKHIALCV</sequence>
<evidence type="ECO:0000313" key="2">
    <source>
        <dbReference type="EMBL" id="QCZ36534.1"/>
    </source>
</evidence>
<organism evidence="2 3">
    <name type="scientific">Mycoplasma nasistruthionis</name>
    <dbReference type="NCBI Taxonomy" id="353852"/>
    <lineage>
        <taxon>Bacteria</taxon>
        <taxon>Bacillati</taxon>
        <taxon>Mycoplasmatota</taxon>
        <taxon>Mollicutes</taxon>
        <taxon>Mycoplasmataceae</taxon>
        <taxon>Mycoplasma</taxon>
    </lineage>
</organism>
<gene>
    <name evidence="2" type="ORF">FG904_00680</name>
</gene>
<dbReference type="InterPro" id="IPR036397">
    <property type="entry name" value="RNaseH_sf"/>
</dbReference>
<protein>
    <submittedName>
        <fullName evidence="2">Transposase family protein</fullName>
    </submittedName>
</protein>
<proteinExistence type="predicted"/>
<dbReference type="InterPro" id="IPR001584">
    <property type="entry name" value="Integrase_cat-core"/>
</dbReference>
<dbReference type="InterPro" id="IPR012337">
    <property type="entry name" value="RNaseH-like_sf"/>
</dbReference>
<dbReference type="KEGG" id="mnh:FG904_00680"/>
<dbReference type="PROSITE" id="PS50994">
    <property type="entry name" value="INTEGRASE"/>
    <property type="match status" value="1"/>
</dbReference>
<dbReference type="AlphaFoldDB" id="A0A5B7XVM8"/>
<dbReference type="PANTHER" id="PTHR46889:SF5">
    <property type="entry name" value="INTEGRASE PROTEIN"/>
    <property type="match status" value="1"/>
</dbReference>
<dbReference type="Gene3D" id="3.30.420.10">
    <property type="entry name" value="Ribonuclease H-like superfamily/Ribonuclease H"/>
    <property type="match status" value="1"/>
</dbReference>
<dbReference type="InterPro" id="IPR050900">
    <property type="entry name" value="Transposase_IS3/IS150/IS904"/>
</dbReference>
<accession>A0A5B7XVM8</accession>
<name>A0A5B7XVM8_9MOLU</name>
<evidence type="ECO:0000313" key="3">
    <source>
        <dbReference type="Proteomes" id="UP000305457"/>
    </source>
</evidence>
<dbReference type="SUPFAM" id="SSF53098">
    <property type="entry name" value="Ribonuclease H-like"/>
    <property type="match status" value="1"/>
</dbReference>
<dbReference type="PANTHER" id="PTHR46889">
    <property type="entry name" value="TRANSPOSASE INSF FOR INSERTION SEQUENCE IS3B-RELATED"/>
    <property type="match status" value="1"/>
</dbReference>
<dbReference type="EMBL" id="CP040825">
    <property type="protein sequence ID" value="QCZ36534.1"/>
    <property type="molecule type" value="Genomic_DNA"/>
</dbReference>
<feature type="domain" description="Integrase catalytic" evidence="1">
    <location>
        <begin position="232"/>
        <end position="418"/>
    </location>
</feature>
<reference evidence="2 3" key="1">
    <citation type="submission" date="2019-06" db="EMBL/GenBank/DDBJ databases">
        <title>Mycoplasma sp. 2F1A isolated from ostrich.</title>
        <authorList>
            <person name="Spergser J."/>
        </authorList>
    </citation>
    <scope>NUCLEOTIDE SEQUENCE [LARGE SCALE GENOMIC DNA]</scope>
    <source>
        <strain evidence="2 3">2F1A</strain>
    </source>
</reference>
<dbReference type="GO" id="GO:0015074">
    <property type="term" value="P:DNA integration"/>
    <property type="evidence" value="ECO:0007669"/>
    <property type="project" value="InterPro"/>
</dbReference>
<evidence type="ECO:0000259" key="1">
    <source>
        <dbReference type="PROSITE" id="PS50994"/>
    </source>
</evidence>
<dbReference type="Proteomes" id="UP000305457">
    <property type="component" value="Chromosome"/>
</dbReference>
<dbReference type="GO" id="GO:0003676">
    <property type="term" value="F:nucleic acid binding"/>
    <property type="evidence" value="ECO:0007669"/>
    <property type="project" value="InterPro"/>
</dbReference>